<organism evidence="4 5">
    <name type="scientific">Sphingomonas montanisoli</name>
    <dbReference type="NCBI Taxonomy" id="2606412"/>
    <lineage>
        <taxon>Bacteria</taxon>
        <taxon>Pseudomonadati</taxon>
        <taxon>Pseudomonadota</taxon>
        <taxon>Alphaproteobacteria</taxon>
        <taxon>Sphingomonadales</taxon>
        <taxon>Sphingomonadaceae</taxon>
        <taxon>Sphingomonas</taxon>
    </lineage>
</organism>
<protein>
    <submittedName>
        <fullName evidence="4">Glycosyltransferase family 4 protein</fullName>
    </submittedName>
</protein>
<accession>A0A5D9C6P0</accession>
<evidence type="ECO:0000259" key="3">
    <source>
        <dbReference type="Pfam" id="PF13439"/>
    </source>
</evidence>
<sequence length="439" mass="48591">MTKYRIGIDGYNLAMPRGTGVATYAFSLARNVAALGHETTGVFGLDVGKRPETRELMFFDGFGRTPQKETRRQIRNRIIRETRATFFTAQGFDVPMTDAVEKQSYVNSLPGFDRVVSSARLFEVGFRHLELFGSFLKLRVEHPPEIMHWTYPVPVVMEGSRNIYTLHDLVPLRLPYTTLDHKHLYYKLVERAALDSHHICTVSEASRDDILSRFPIAPDKVTNTYQSIPVPAGALSRNPAEDAAMIEGMFGLQQRGYFLFFGALDPKKNIARIIEAYLTSRMDTPLVIVGARNWGTEQESKMLGGGGVSVYGHAVNNRIVQLDYLPRDLLFRLIRGAKAVMFPSLFEGFGLPALEAIQLGTPVISSNISSLPEIVGDAGLLVDPYNVQAIADAMLAIDGDPAVGARLTAASAAQAAKFGDEPYRERLTAMYDHVMATKA</sequence>
<dbReference type="Pfam" id="PF13439">
    <property type="entry name" value="Glyco_transf_4"/>
    <property type="match status" value="1"/>
</dbReference>
<evidence type="ECO:0000313" key="4">
    <source>
        <dbReference type="EMBL" id="TZG27349.1"/>
    </source>
</evidence>
<dbReference type="GO" id="GO:0016757">
    <property type="term" value="F:glycosyltransferase activity"/>
    <property type="evidence" value="ECO:0007669"/>
    <property type="project" value="InterPro"/>
</dbReference>
<feature type="domain" description="Glycosyl transferase family 1" evidence="2">
    <location>
        <begin position="255"/>
        <end position="397"/>
    </location>
</feature>
<feature type="domain" description="Glycosyltransferase subfamily 4-like N-terminal" evidence="3">
    <location>
        <begin position="20"/>
        <end position="222"/>
    </location>
</feature>
<name>A0A5D9C6P0_9SPHN</name>
<gene>
    <name evidence="4" type="ORF">FYJ91_07000</name>
</gene>
<dbReference type="PANTHER" id="PTHR46401">
    <property type="entry name" value="GLYCOSYLTRANSFERASE WBBK-RELATED"/>
    <property type="match status" value="1"/>
</dbReference>
<keyword evidence="1 4" id="KW-0808">Transferase</keyword>
<dbReference type="GO" id="GO:0009103">
    <property type="term" value="P:lipopolysaccharide biosynthetic process"/>
    <property type="evidence" value="ECO:0007669"/>
    <property type="project" value="TreeGrafter"/>
</dbReference>
<dbReference type="CDD" id="cd03809">
    <property type="entry name" value="GT4_MtfB-like"/>
    <property type="match status" value="1"/>
</dbReference>
<dbReference type="Pfam" id="PF00534">
    <property type="entry name" value="Glycos_transf_1"/>
    <property type="match status" value="1"/>
</dbReference>
<comment type="caution">
    <text evidence="4">The sequence shown here is derived from an EMBL/GenBank/DDBJ whole genome shotgun (WGS) entry which is preliminary data.</text>
</comment>
<evidence type="ECO:0000313" key="5">
    <source>
        <dbReference type="Proteomes" id="UP000322077"/>
    </source>
</evidence>
<dbReference type="SUPFAM" id="SSF53756">
    <property type="entry name" value="UDP-Glycosyltransferase/glycogen phosphorylase"/>
    <property type="match status" value="1"/>
</dbReference>
<evidence type="ECO:0000259" key="2">
    <source>
        <dbReference type="Pfam" id="PF00534"/>
    </source>
</evidence>
<dbReference type="Gene3D" id="3.40.50.2000">
    <property type="entry name" value="Glycogen Phosphorylase B"/>
    <property type="match status" value="2"/>
</dbReference>
<dbReference type="AlphaFoldDB" id="A0A5D9C6P0"/>
<dbReference type="EMBL" id="VTOU01000002">
    <property type="protein sequence ID" value="TZG27349.1"/>
    <property type="molecule type" value="Genomic_DNA"/>
</dbReference>
<dbReference type="PANTHER" id="PTHR46401:SF2">
    <property type="entry name" value="GLYCOSYLTRANSFERASE WBBK-RELATED"/>
    <property type="match status" value="1"/>
</dbReference>
<keyword evidence="5" id="KW-1185">Reference proteome</keyword>
<dbReference type="InterPro" id="IPR001296">
    <property type="entry name" value="Glyco_trans_1"/>
</dbReference>
<dbReference type="RefSeq" id="WP_149521562.1">
    <property type="nucleotide sequence ID" value="NZ_VTOU01000002.1"/>
</dbReference>
<dbReference type="Proteomes" id="UP000322077">
    <property type="component" value="Unassembled WGS sequence"/>
</dbReference>
<proteinExistence type="predicted"/>
<evidence type="ECO:0000256" key="1">
    <source>
        <dbReference type="ARBA" id="ARBA00022679"/>
    </source>
</evidence>
<reference evidence="4 5" key="1">
    <citation type="submission" date="2019-08" db="EMBL/GenBank/DDBJ databases">
        <authorList>
            <person name="Wang G."/>
            <person name="Xu Z."/>
        </authorList>
    </citation>
    <scope>NUCLEOTIDE SEQUENCE [LARGE SCALE GENOMIC DNA]</scope>
    <source>
        <strain evidence="4 5">ZX</strain>
    </source>
</reference>
<dbReference type="InterPro" id="IPR028098">
    <property type="entry name" value="Glyco_trans_4-like_N"/>
</dbReference>